<evidence type="ECO:0000259" key="5">
    <source>
        <dbReference type="PROSITE" id="PS50042"/>
    </source>
</evidence>
<keyword evidence="1" id="KW-0805">Transcription regulation</keyword>
<dbReference type="Pfam" id="PF00027">
    <property type="entry name" value="cNMP_binding"/>
    <property type="match status" value="1"/>
</dbReference>
<accession>A0A3M8H7P7</accession>
<dbReference type="PANTHER" id="PTHR24567">
    <property type="entry name" value="CRP FAMILY TRANSCRIPTIONAL REGULATORY PROTEIN"/>
    <property type="match status" value="1"/>
</dbReference>
<dbReference type="Gene3D" id="2.60.120.10">
    <property type="entry name" value="Jelly Rolls"/>
    <property type="match status" value="1"/>
</dbReference>
<dbReference type="RefSeq" id="WP_122972317.1">
    <property type="nucleotide sequence ID" value="NZ_RHLQ01000025.1"/>
</dbReference>
<reference evidence="7 8" key="1">
    <citation type="journal article" date="2014" name="Int. J. Syst. Evol. Microbiol.">
        <title>Lysinibacillus halotolerans sp. nov., isolated from saline-alkaline soil.</title>
        <authorList>
            <person name="Kong D."/>
            <person name="Wang Y."/>
            <person name="Zhao B."/>
            <person name="Li Y."/>
            <person name="Song J."/>
            <person name="Zhai Y."/>
            <person name="Zhang C."/>
            <person name="Wang H."/>
            <person name="Chen X."/>
            <person name="Zhao B."/>
            <person name="Ruan Z."/>
        </authorList>
    </citation>
    <scope>NUCLEOTIDE SEQUENCE [LARGE SCALE GENOMIC DNA]</scope>
    <source>
        <strain evidence="7 8">MCCC 1A12703</strain>
    </source>
</reference>
<keyword evidence="8" id="KW-1185">Reference proteome</keyword>
<name>A0A3M8H7P7_9BACI</name>
<evidence type="ECO:0000313" key="7">
    <source>
        <dbReference type="EMBL" id="RNC98463.1"/>
    </source>
</evidence>
<dbReference type="PANTHER" id="PTHR24567:SF26">
    <property type="entry name" value="REGULATORY PROTEIN YEIL"/>
    <property type="match status" value="1"/>
</dbReference>
<keyword evidence="4" id="KW-0804">Transcription</keyword>
<dbReference type="GO" id="GO:0005829">
    <property type="term" value="C:cytosol"/>
    <property type="evidence" value="ECO:0007669"/>
    <property type="project" value="TreeGrafter"/>
</dbReference>
<keyword evidence="3" id="KW-0010">Activator</keyword>
<evidence type="ECO:0000256" key="3">
    <source>
        <dbReference type="ARBA" id="ARBA00023159"/>
    </source>
</evidence>
<dbReference type="OrthoDB" id="581021at2"/>
<organism evidence="7 8">
    <name type="scientific">Lysinibacillus halotolerans</name>
    <dbReference type="NCBI Taxonomy" id="1368476"/>
    <lineage>
        <taxon>Bacteria</taxon>
        <taxon>Bacillati</taxon>
        <taxon>Bacillota</taxon>
        <taxon>Bacilli</taxon>
        <taxon>Bacillales</taxon>
        <taxon>Bacillaceae</taxon>
        <taxon>Lysinibacillus</taxon>
    </lineage>
</organism>
<dbReference type="CDD" id="cd00038">
    <property type="entry name" value="CAP_ED"/>
    <property type="match status" value="1"/>
</dbReference>
<dbReference type="EMBL" id="RHLQ01000025">
    <property type="protein sequence ID" value="RNC98463.1"/>
    <property type="molecule type" value="Genomic_DNA"/>
</dbReference>
<dbReference type="SMART" id="SM00100">
    <property type="entry name" value="cNMP"/>
    <property type="match status" value="1"/>
</dbReference>
<dbReference type="InterPro" id="IPR014710">
    <property type="entry name" value="RmlC-like_jellyroll"/>
</dbReference>
<dbReference type="SUPFAM" id="SSF51206">
    <property type="entry name" value="cAMP-binding domain-like"/>
    <property type="match status" value="1"/>
</dbReference>
<dbReference type="Pfam" id="PF13545">
    <property type="entry name" value="HTH_Crp_2"/>
    <property type="match status" value="1"/>
</dbReference>
<dbReference type="InterPro" id="IPR036388">
    <property type="entry name" value="WH-like_DNA-bd_sf"/>
</dbReference>
<feature type="domain" description="HTH crp-type" evidence="6">
    <location>
        <begin position="149"/>
        <end position="218"/>
    </location>
</feature>
<dbReference type="InterPro" id="IPR050397">
    <property type="entry name" value="Env_Response_Regulators"/>
</dbReference>
<evidence type="ECO:0000313" key="8">
    <source>
        <dbReference type="Proteomes" id="UP000279909"/>
    </source>
</evidence>
<gene>
    <name evidence="7" type="ORF">EC501_10835</name>
</gene>
<dbReference type="SUPFAM" id="SSF46785">
    <property type="entry name" value="Winged helix' DNA-binding domain"/>
    <property type="match status" value="1"/>
</dbReference>
<dbReference type="AlphaFoldDB" id="A0A3M8H7P7"/>
<feature type="domain" description="Cyclic nucleotide-binding" evidence="5">
    <location>
        <begin position="10"/>
        <end position="109"/>
    </location>
</feature>
<dbReference type="PROSITE" id="PS50042">
    <property type="entry name" value="CNMP_BINDING_3"/>
    <property type="match status" value="1"/>
</dbReference>
<evidence type="ECO:0000256" key="4">
    <source>
        <dbReference type="ARBA" id="ARBA00023163"/>
    </source>
</evidence>
<dbReference type="InterPro" id="IPR018490">
    <property type="entry name" value="cNMP-bd_dom_sf"/>
</dbReference>
<protein>
    <submittedName>
        <fullName evidence="7">Crp/Fnr family transcriptional regulator</fullName>
    </submittedName>
</protein>
<dbReference type="GO" id="GO:0003677">
    <property type="term" value="F:DNA binding"/>
    <property type="evidence" value="ECO:0007669"/>
    <property type="project" value="UniProtKB-KW"/>
</dbReference>
<evidence type="ECO:0000259" key="6">
    <source>
        <dbReference type="PROSITE" id="PS51063"/>
    </source>
</evidence>
<dbReference type="InterPro" id="IPR012318">
    <property type="entry name" value="HTH_CRP"/>
</dbReference>
<dbReference type="InterPro" id="IPR036390">
    <property type="entry name" value="WH_DNA-bd_sf"/>
</dbReference>
<dbReference type="PROSITE" id="PS51063">
    <property type="entry name" value="HTH_CRP_2"/>
    <property type="match status" value="1"/>
</dbReference>
<dbReference type="Proteomes" id="UP000279909">
    <property type="component" value="Unassembled WGS sequence"/>
</dbReference>
<sequence length="230" mass="26467">MQVIRDSILLRDKLMKFKLHKIFEQYEERPFKLLAYAEGETVLREGAEAEYLLYLVEGRVKATSSVETGKSLLLRFNHPLALIGDLELVRQIPIQSQITAVTECLFIALPFDYIYKKEMGNNAFLQDLLKHLSYKLETITTSSRVNLLASVENRLASFLLSISTPGNEFGTELQTGNTREIANLLGTTHRHLNRVIHDLTERGIIEKTRQTIRILNYEKLKKLSQGLRYE</sequence>
<evidence type="ECO:0000256" key="2">
    <source>
        <dbReference type="ARBA" id="ARBA00023125"/>
    </source>
</evidence>
<evidence type="ECO:0000256" key="1">
    <source>
        <dbReference type="ARBA" id="ARBA00023015"/>
    </source>
</evidence>
<dbReference type="GO" id="GO:0003700">
    <property type="term" value="F:DNA-binding transcription factor activity"/>
    <property type="evidence" value="ECO:0007669"/>
    <property type="project" value="TreeGrafter"/>
</dbReference>
<dbReference type="Gene3D" id="1.10.10.10">
    <property type="entry name" value="Winged helix-like DNA-binding domain superfamily/Winged helix DNA-binding domain"/>
    <property type="match status" value="1"/>
</dbReference>
<dbReference type="InterPro" id="IPR000595">
    <property type="entry name" value="cNMP-bd_dom"/>
</dbReference>
<comment type="caution">
    <text evidence="7">The sequence shown here is derived from an EMBL/GenBank/DDBJ whole genome shotgun (WGS) entry which is preliminary data.</text>
</comment>
<keyword evidence="2" id="KW-0238">DNA-binding</keyword>
<proteinExistence type="predicted"/>